<feature type="domain" description="ThiD2" evidence="14">
    <location>
        <begin position="163"/>
        <end position="285"/>
    </location>
</feature>
<dbReference type="HAMAP" id="MF_00097">
    <property type="entry name" value="TMP_synthase"/>
    <property type="match status" value="1"/>
</dbReference>
<keyword evidence="6 10" id="KW-0784">Thiamine biosynthesis</keyword>
<dbReference type="Pfam" id="PF17792">
    <property type="entry name" value="ThiD2"/>
    <property type="match status" value="1"/>
</dbReference>
<comment type="catalytic activity">
    <reaction evidence="8 10 11">
        <text>2-(2-carboxy-4-methylthiazol-5-yl)ethyl phosphate + 4-amino-2-methyl-5-(diphosphooxymethyl)pyrimidine + 2 H(+) = thiamine phosphate + CO2 + diphosphate</text>
        <dbReference type="Rhea" id="RHEA:47848"/>
        <dbReference type="ChEBI" id="CHEBI:15378"/>
        <dbReference type="ChEBI" id="CHEBI:16526"/>
        <dbReference type="ChEBI" id="CHEBI:33019"/>
        <dbReference type="ChEBI" id="CHEBI:37575"/>
        <dbReference type="ChEBI" id="CHEBI:57841"/>
        <dbReference type="ChEBI" id="CHEBI:62890"/>
        <dbReference type="EC" id="2.5.1.3"/>
    </reaction>
</comment>
<dbReference type="CDD" id="cd00564">
    <property type="entry name" value="TMP_TenI"/>
    <property type="match status" value="1"/>
</dbReference>
<accession>A0A1I3BAZ6</accession>
<evidence type="ECO:0000259" key="13">
    <source>
        <dbReference type="Pfam" id="PF02581"/>
    </source>
</evidence>
<dbReference type="Gene3D" id="1.10.1780.10">
    <property type="entry name" value="Clp, N-terminal domain"/>
    <property type="match status" value="1"/>
</dbReference>
<dbReference type="InterPro" id="IPR034291">
    <property type="entry name" value="TMP_synthase"/>
</dbReference>
<keyword evidence="4 10" id="KW-0479">Metal-binding</keyword>
<dbReference type="Gene3D" id="3.20.20.70">
    <property type="entry name" value="Aldolase class I"/>
    <property type="match status" value="1"/>
</dbReference>
<dbReference type="PANTHER" id="PTHR20857">
    <property type="entry name" value="THIAMINE-PHOSPHATE PYROPHOSPHORYLASE"/>
    <property type="match status" value="1"/>
</dbReference>
<reference evidence="16" key="1">
    <citation type="submission" date="2016-10" db="EMBL/GenBank/DDBJ databases">
        <authorList>
            <person name="Varghese N."/>
            <person name="Submissions S."/>
        </authorList>
    </citation>
    <scope>NUCLEOTIDE SEQUENCE [LARGE SCALE GENOMIC DNA]</scope>
    <source>
        <strain evidence="16">DSM 26348</strain>
    </source>
</reference>
<dbReference type="GO" id="GO:0000287">
    <property type="term" value="F:magnesium ion binding"/>
    <property type="evidence" value="ECO:0007669"/>
    <property type="project" value="UniProtKB-UniRule"/>
</dbReference>
<evidence type="ECO:0000256" key="2">
    <source>
        <dbReference type="ARBA" id="ARBA00005165"/>
    </source>
</evidence>
<comment type="caution">
    <text evidence="10">Lacks conserved residue(s) required for the propagation of feature annotation.</text>
</comment>
<dbReference type="GO" id="GO:0005737">
    <property type="term" value="C:cytoplasm"/>
    <property type="evidence" value="ECO:0007669"/>
    <property type="project" value="TreeGrafter"/>
</dbReference>
<evidence type="ECO:0000256" key="10">
    <source>
        <dbReference type="HAMAP-Rule" id="MF_00097"/>
    </source>
</evidence>
<keyword evidence="16" id="KW-1185">Reference proteome</keyword>
<dbReference type="NCBIfam" id="TIGR00693">
    <property type="entry name" value="thiE"/>
    <property type="match status" value="1"/>
</dbReference>
<dbReference type="Proteomes" id="UP000199518">
    <property type="component" value="Unassembled WGS sequence"/>
</dbReference>
<feature type="binding site" evidence="10">
    <location>
        <position position="383"/>
    </location>
    <ligand>
        <name>Mg(2+)</name>
        <dbReference type="ChEBI" id="CHEBI:18420"/>
    </ligand>
</feature>
<dbReference type="InterPro" id="IPR013785">
    <property type="entry name" value="Aldolase_TIM"/>
</dbReference>
<dbReference type="FunFam" id="3.20.20.70:FF:000096">
    <property type="entry name" value="Thiamine-phosphate synthase"/>
    <property type="match status" value="1"/>
</dbReference>
<name>A0A1I3BAZ6_9PLAN</name>
<evidence type="ECO:0000256" key="9">
    <source>
        <dbReference type="ARBA" id="ARBA00047883"/>
    </source>
</evidence>
<feature type="binding site" evidence="10">
    <location>
        <position position="363"/>
    </location>
    <ligand>
        <name>4-amino-2-methyl-5-(diphosphooxymethyl)pyrimidine</name>
        <dbReference type="ChEBI" id="CHEBI:57841"/>
    </ligand>
</feature>
<feature type="binding site" evidence="10">
    <location>
        <begin position="428"/>
        <end position="430"/>
    </location>
    <ligand>
        <name>2-[(2R,5Z)-2-carboxy-4-methylthiazol-5(2H)-ylidene]ethyl phosphate</name>
        <dbReference type="ChEBI" id="CHEBI:62899"/>
    </ligand>
</feature>
<dbReference type="Pfam" id="PF02581">
    <property type="entry name" value="TMP-TENI"/>
    <property type="match status" value="1"/>
</dbReference>
<sequence length="515" mass="56566">MSFLHLTAGAERALIRIRQNASEESAETTLFAQLLLGLLEDEGHAAEILRVAAVGEAALQTAVPAAAQPLVPVLEWQRNLVRRADQFAIELSTDGITGTEHLLLAAIDLDPYTAELLGRFQLTKTFLIAELSEAPEELHVSDAEFVQIRPAEQGQIEAAALARILDASANRCREGLRVIEDYVRFHLDDALLQRELKQIRHTLTQTLRYMGQSQWIPSRDSLRDVGPLGALASERARESLMDVLRASFKRVEEALRSLEEYGKLIDAELAVRISECRYRIYTVEKALETVVHNRQRLEQCRLYLLVTAANCRYTPEIVIRNTLEKGVDVVQIREKDMPDRELIAYGRKVREWTTAARALLIINDRPDIAAAVGADGVHLGQDDMDVASARRVLGGSGIIGVSTHSPEQARTALFDGADYLGVGPVFVSQTKEFPELAGLDYVQQAAVSLTIPWFAIGGITPDNLREVQFAGATRVAVSSSICQAPDPRGVTAEIAGRLRSAAEAAAMAATRNPPQ</sequence>
<dbReference type="EC" id="2.5.1.3" evidence="10"/>
<dbReference type="OrthoDB" id="9812206at2"/>
<evidence type="ECO:0000259" key="14">
    <source>
        <dbReference type="Pfam" id="PF17792"/>
    </source>
</evidence>
<evidence type="ECO:0000256" key="8">
    <source>
        <dbReference type="ARBA" id="ARBA00047851"/>
    </source>
</evidence>
<evidence type="ECO:0000313" key="16">
    <source>
        <dbReference type="Proteomes" id="UP000199518"/>
    </source>
</evidence>
<dbReference type="GO" id="GO:0004789">
    <property type="term" value="F:thiamine-phosphate diphosphorylase activity"/>
    <property type="evidence" value="ECO:0007669"/>
    <property type="project" value="UniProtKB-UniRule"/>
</dbReference>
<dbReference type="PANTHER" id="PTHR20857:SF15">
    <property type="entry name" value="THIAMINE-PHOSPHATE SYNTHASE"/>
    <property type="match status" value="1"/>
</dbReference>
<feature type="binding site" evidence="10">
    <location>
        <position position="431"/>
    </location>
    <ligand>
        <name>4-amino-2-methyl-5-(diphosphooxymethyl)pyrimidine</name>
        <dbReference type="ChEBI" id="CHEBI:57841"/>
    </ligand>
</feature>
<evidence type="ECO:0000256" key="3">
    <source>
        <dbReference type="ARBA" id="ARBA00022679"/>
    </source>
</evidence>
<dbReference type="SUPFAM" id="SSF81923">
    <property type="entry name" value="Double Clp-N motif"/>
    <property type="match status" value="1"/>
</dbReference>
<evidence type="ECO:0000256" key="12">
    <source>
        <dbReference type="RuleBase" id="RU004253"/>
    </source>
</evidence>
<dbReference type="InterPro" id="IPR022998">
    <property type="entry name" value="ThiamineP_synth_TenI"/>
</dbReference>
<evidence type="ECO:0000256" key="7">
    <source>
        <dbReference type="ARBA" id="ARBA00047334"/>
    </source>
</evidence>
<dbReference type="InterPro" id="IPR036206">
    <property type="entry name" value="ThiamineP_synth_sf"/>
</dbReference>
<dbReference type="InterPro" id="IPR041397">
    <property type="entry name" value="ThiD2"/>
</dbReference>
<feature type="binding site" evidence="10">
    <location>
        <position position="458"/>
    </location>
    <ligand>
        <name>2-[(2R,5Z)-2-carboxy-4-methylthiazol-5(2H)-ylidene]ethyl phosphate</name>
        <dbReference type="ChEBI" id="CHEBI:62899"/>
    </ligand>
</feature>
<evidence type="ECO:0000256" key="5">
    <source>
        <dbReference type="ARBA" id="ARBA00022842"/>
    </source>
</evidence>
<evidence type="ECO:0000256" key="4">
    <source>
        <dbReference type="ARBA" id="ARBA00022723"/>
    </source>
</evidence>
<feature type="domain" description="Thiamine phosphate synthase/TenI" evidence="13">
    <location>
        <begin position="302"/>
        <end position="481"/>
    </location>
</feature>
<gene>
    <name evidence="10" type="primary">thiE</name>
    <name evidence="15" type="ORF">SAMN05421753_101350</name>
</gene>
<comment type="pathway">
    <text evidence="2 10 12">Cofactor biosynthesis; thiamine diphosphate biosynthesis; thiamine phosphate from 4-amino-2-methyl-5-diphosphomethylpyrimidine and 4-methyl-5-(2-phosphoethyl)-thiazole: step 1/1.</text>
</comment>
<dbReference type="EMBL" id="FOQD01000001">
    <property type="protein sequence ID" value="SFH59473.1"/>
    <property type="molecule type" value="Genomic_DNA"/>
</dbReference>
<proteinExistence type="inferred from homology"/>
<dbReference type="STRING" id="1576369.SAMN05421753_101350"/>
<comment type="catalytic activity">
    <reaction evidence="7 10 11">
        <text>4-methyl-5-(2-phosphooxyethyl)-thiazole + 4-amino-2-methyl-5-(diphosphooxymethyl)pyrimidine + H(+) = thiamine phosphate + diphosphate</text>
        <dbReference type="Rhea" id="RHEA:22328"/>
        <dbReference type="ChEBI" id="CHEBI:15378"/>
        <dbReference type="ChEBI" id="CHEBI:33019"/>
        <dbReference type="ChEBI" id="CHEBI:37575"/>
        <dbReference type="ChEBI" id="CHEBI:57841"/>
        <dbReference type="ChEBI" id="CHEBI:58296"/>
        <dbReference type="EC" id="2.5.1.3"/>
    </reaction>
</comment>
<comment type="cofactor">
    <cofactor evidence="10">
        <name>Mg(2+)</name>
        <dbReference type="ChEBI" id="CHEBI:18420"/>
    </cofactor>
    <text evidence="10">Binds 1 Mg(2+) ion per subunit.</text>
</comment>
<keyword evidence="3 10" id="KW-0808">Transferase</keyword>
<feature type="binding site" evidence="10">
    <location>
        <position position="402"/>
    </location>
    <ligand>
        <name>4-amino-2-methyl-5-(diphosphooxymethyl)pyrimidine</name>
        <dbReference type="ChEBI" id="CHEBI:57841"/>
    </ligand>
</feature>
<evidence type="ECO:0000256" key="1">
    <source>
        <dbReference type="ARBA" id="ARBA00003814"/>
    </source>
</evidence>
<evidence type="ECO:0000313" key="15">
    <source>
        <dbReference type="EMBL" id="SFH59473.1"/>
    </source>
</evidence>
<evidence type="ECO:0000256" key="6">
    <source>
        <dbReference type="ARBA" id="ARBA00022977"/>
    </source>
</evidence>
<dbReference type="SUPFAM" id="SSF51391">
    <property type="entry name" value="Thiamin phosphate synthase"/>
    <property type="match status" value="1"/>
</dbReference>
<comment type="function">
    <text evidence="1 10">Condenses 4-methyl-5-(beta-hydroxyethyl)thiazole monophosphate (THZ-P) and 2-methyl-4-amino-5-hydroxymethyl pyrimidine pyrophosphate (HMP-PP) to form thiamine monophosphate (TMP).</text>
</comment>
<dbReference type="RefSeq" id="WP_092047350.1">
    <property type="nucleotide sequence ID" value="NZ_FOQD01000001.1"/>
</dbReference>
<comment type="similarity">
    <text evidence="10 11">Belongs to the thiamine-phosphate synthase family.</text>
</comment>
<protein>
    <recommendedName>
        <fullName evidence="10">Thiamine-phosphate synthase</fullName>
        <shortName evidence="10">TP synthase</shortName>
        <shortName evidence="10">TPS</shortName>
        <ecNumber evidence="10">2.5.1.3</ecNumber>
    </recommendedName>
    <alternativeName>
        <fullName evidence="10">Thiamine-phosphate pyrophosphorylase</fullName>
        <shortName evidence="10">TMP pyrophosphorylase</shortName>
        <shortName evidence="10">TMP-PPase</shortName>
    </alternativeName>
</protein>
<dbReference type="InterPro" id="IPR036628">
    <property type="entry name" value="Clp_N_dom_sf"/>
</dbReference>
<organism evidence="15 16">
    <name type="scientific">Planctomicrobium piriforme</name>
    <dbReference type="NCBI Taxonomy" id="1576369"/>
    <lineage>
        <taxon>Bacteria</taxon>
        <taxon>Pseudomonadati</taxon>
        <taxon>Planctomycetota</taxon>
        <taxon>Planctomycetia</taxon>
        <taxon>Planctomycetales</taxon>
        <taxon>Planctomycetaceae</taxon>
        <taxon>Planctomicrobium</taxon>
    </lineage>
</organism>
<feature type="binding site" evidence="10">
    <location>
        <position position="364"/>
    </location>
    <ligand>
        <name>Mg(2+)</name>
        <dbReference type="ChEBI" id="CHEBI:18420"/>
    </ligand>
</feature>
<comment type="catalytic activity">
    <reaction evidence="9 10 11">
        <text>2-[(2R,5Z)-2-carboxy-4-methylthiazol-5(2H)-ylidene]ethyl phosphate + 4-amino-2-methyl-5-(diphosphooxymethyl)pyrimidine + 2 H(+) = thiamine phosphate + CO2 + diphosphate</text>
        <dbReference type="Rhea" id="RHEA:47844"/>
        <dbReference type="ChEBI" id="CHEBI:15378"/>
        <dbReference type="ChEBI" id="CHEBI:16526"/>
        <dbReference type="ChEBI" id="CHEBI:33019"/>
        <dbReference type="ChEBI" id="CHEBI:37575"/>
        <dbReference type="ChEBI" id="CHEBI:57841"/>
        <dbReference type="ChEBI" id="CHEBI:62899"/>
        <dbReference type="EC" id="2.5.1.3"/>
    </reaction>
</comment>
<dbReference type="UniPathway" id="UPA00060">
    <property type="reaction ID" value="UER00141"/>
</dbReference>
<dbReference type="NCBIfam" id="NF002727">
    <property type="entry name" value="PRK02615.1"/>
    <property type="match status" value="1"/>
</dbReference>
<dbReference type="GO" id="GO:0009228">
    <property type="term" value="P:thiamine biosynthetic process"/>
    <property type="evidence" value="ECO:0007669"/>
    <property type="project" value="UniProtKB-KW"/>
</dbReference>
<dbReference type="AlphaFoldDB" id="A0A1I3BAZ6"/>
<keyword evidence="5 10" id="KW-0460">Magnesium</keyword>
<dbReference type="GO" id="GO:0009229">
    <property type="term" value="P:thiamine diphosphate biosynthetic process"/>
    <property type="evidence" value="ECO:0007669"/>
    <property type="project" value="UniProtKB-UniRule"/>
</dbReference>
<feature type="binding site" evidence="10">
    <location>
        <begin position="331"/>
        <end position="335"/>
    </location>
    <ligand>
        <name>4-amino-2-methyl-5-(diphosphooxymethyl)pyrimidine</name>
        <dbReference type="ChEBI" id="CHEBI:57841"/>
    </ligand>
</feature>
<evidence type="ECO:0000256" key="11">
    <source>
        <dbReference type="RuleBase" id="RU003826"/>
    </source>
</evidence>